<dbReference type="Proteomes" id="UP000425960">
    <property type="component" value="Chromosome"/>
</dbReference>
<name>A0A5K7ZKN0_9BACT</name>
<sequence>MAGLELGFVRRGADTRLQTNRHQGPLRVQRPLYPEPGVCHAVILHPPGGVVGGDRLEIRAAIENGAAALVTTPGATKFYRSGGALATQVNHLQVADGGCLEWLPQETIVYPGAHAATTTRIRLAADAVCMAWEVLCLGLPACGQPFMDGHFTASLEIDRRDRPLLRDRLRITGAADLNRPAGLRGHTVTATMVATGVSPEMLAALREQLAEKAGDVLTGATLMEDLLVVRCLVNCSARAKAIFQGIWSWLRPLLCGRSACVPRIWET</sequence>
<accession>A0A5K7ZKN0</accession>
<comment type="similarity">
    <text evidence="1">Belongs to the UreD family.</text>
</comment>
<dbReference type="HAMAP" id="MF_01384">
    <property type="entry name" value="UreD"/>
    <property type="match status" value="1"/>
</dbReference>
<dbReference type="PANTHER" id="PTHR33643:SF1">
    <property type="entry name" value="UREASE ACCESSORY PROTEIN D"/>
    <property type="match status" value="1"/>
</dbReference>
<dbReference type="Pfam" id="PF01774">
    <property type="entry name" value="UreD"/>
    <property type="match status" value="1"/>
</dbReference>
<proteinExistence type="inferred from homology"/>
<keyword evidence="2" id="KW-0143">Chaperone</keyword>
<protein>
    <submittedName>
        <fullName evidence="3">Urease accessory protein UreD 2</fullName>
    </submittedName>
</protein>
<evidence type="ECO:0000256" key="1">
    <source>
        <dbReference type="ARBA" id="ARBA00007177"/>
    </source>
</evidence>
<gene>
    <name evidence="3" type="primary">ureD2</name>
    <name evidence="3" type="ORF">DSCO28_32880</name>
</gene>
<dbReference type="AlphaFoldDB" id="A0A5K7ZKN0"/>
<evidence type="ECO:0000313" key="4">
    <source>
        <dbReference type="Proteomes" id="UP000425960"/>
    </source>
</evidence>
<evidence type="ECO:0000256" key="2">
    <source>
        <dbReference type="ARBA" id="ARBA00023186"/>
    </source>
</evidence>
<dbReference type="PANTHER" id="PTHR33643">
    <property type="entry name" value="UREASE ACCESSORY PROTEIN D"/>
    <property type="match status" value="1"/>
</dbReference>
<evidence type="ECO:0000313" key="3">
    <source>
        <dbReference type="EMBL" id="BBO82722.1"/>
    </source>
</evidence>
<reference evidence="3 4" key="1">
    <citation type="submission" date="2019-11" db="EMBL/GenBank/DDBJ databases">
        <title>Comparative genomics of hydrocarbon-degrading Desulfosarcina strains.</title>
        <authorList>
            <person name="Watanabe M."/>
            <person name="Kojima H."/>
            <person name="Fukui M."/>
        </authorList>
    </citation>
    <scope>NUCLEOTIDE SEQUENCE [LARGE SCALE GENOMIC DNA]</scope>
    <source>
        <strain evidence="3 4">28bB2T</strain>
    </source>
</reference>
<organism evidence="3 4">
    <name type="scientific">Desulfosarcina ovata subsp. sediminis</name>
    <dbReference type="NCBI Taxonomy" id="885957"/>
    <lineage>
        <taxon>Bacteria</taxon>
        <taxon>Pseudomonadati</taxon>
        <taxon>Thermodesulfobacteriota</taxon>
        <taxon>Desulfobacteria</taxon>
        <taxon>Desulfobacterales</taxon>
        <taxon>Desulfosarcinaceae</taxon>
        <taxon>Desulfosarcina</taxon>
    </lineage>
</organism>
<dbReference type="InterPro" id="IPR002669">
    <property type="entry name" value="UreD"/>
</dbReference>
<dbReference type="EMBL" id="AP021876">
    <property type="protein sequence ID" value="BBO82722.1"/>
    <property type="molecule type" value="Genomic_DNA"/>
</dbReference>
<dbReference type="GO" id="GO:0016151">
    <property type="term" value="F:nickel cation binding"/>
    <property type="evidence" value="ECO:0007669"/>
    <property type="project" value="InterPro"/>
</dbReference>
<dbReference type="KEGG" id="dov:DSCO28_32880"/>